<keyword evidence="4" id="KW-1185">Reference proteome</keyword>
<evidence type="ECO:0000313" key="4">
    <source>
        <dbReference type="Proteomes" id="UP000198740"/>
    </source>
</evidence>
<comment type="caution">
    <text evidence="3">The sequence shown here is derived from an EMBL/GenBank/DDBJ whole genome shotgun (WGS) entry which is preliminary data.</text>
</comment>
<evidence type="ECO:0000313" key="5">
    <source>
        <dbReference type="Proteomes" id="UP000317267"/>
    </source>
</evidence>
<dbReference type="InterPro" id="IPR005625">
    <property type="entry name" value="PepSY-ass_TM"/>
</dbReference>
<keyword evidence="1" id="KW-0812">Transmembrane</keyword>
<protein>
    <submittedName>
        <fullName evidence="3">PepSY domain-containing protein</fullName>
    </submittedName>
    <submittedName>
        <fullName evidence="2">Uncharacterized iron-regulated membrane protein</fullName>
    </submittedName>
</protein>
<dbReference type="RefSeq" id="WP_090409056.1">
    <property type="nucleotide sequence ID" value="NZ_FNKM01000002.1"/>
</dbReference>
<evidence type="ECO:0000313" key="3">
    <source>
        <dbReference type="EMBL" id="TWR70137.1"/>
    </source>
</evidence>
<dbReference type="OrthoDB" id="9776609at2"/>
<feature type="transmembrane region" description="Helical" evidence="1">
    <location>
        <begin position="385"/>
        <end position="406"/>
    </location>
</feature>
<gene>
    <name evidence="3" type="ORF">FIV39_02040</name>
    <name evidence="2" type="ORF">SAMN04490186_6332</name>
</gene>
<feature type="transmembrane region" description="Helical" evidence="1">
    <location>
        <begin position="448"/>
        <end position="466"/>
    </location>
</feature>
<feature type="transmembrane region" description="Helical" evidence="1">
    <location>
        <begin position="418"/>
        <end position="436"/>
    </location>
</feature>
<dbReference type="Proteomes" id="UP000198740">
    <property type="component" value="Unassembled WGS sequence"/>
</dbReference>
<evidence type="ECO:0000256" key="1">
    <source>
        <dbReference type="SAM" id="Phobius"/>
    </source>
</evidence>
<dbReference type="EMBL" id="VFES01000001">
    <property type="protein sequence ID" value="TWR70137.1"/>
    <property type="molecule type" value="Genomic_DNA"/>
</dbReference>
<reference evidence="2 4" key="1">
    <citation type="submission" date="2016-10" db="EMBL/GenBank/DDBJ databases">
        <authorList>
            <person name="Varghese N."/>
            <person name="Submissions S."/>
        </authorList>
    </citation>
    <scope>NUCLEOTIDE SEQUENCE [LARGE SCALE GENOMIC DNA]</scope>
    <source>
        <strain evidence="2 4">BS2976</strain>
    </source>
</reference>
<feature type="transmembrane region" description="Helical" evidence="1">
    <location>
        <begin position="342"/>
        <end position="364"/>
    </location>
</feature>
<feature type="transmembrane region" description="Helical" evidence="1">
    <location>
        <begin position="12"/>
        <end position="36"/>
    </location>
</feature>
<dbReference type="Pfam" id="PF03929">
    <property type="entry name" value="PepSY_TM"/>
    <property type="match status" value="1"/>
</dbReference>
<dbReference type="PANTHER" id="PTHR34219">
    <property type="entry name" value="IRON-REGULATED INNER MEMBRANE PROTEIN-RELATED"/>
    <property type="match status" value="1"/>
</dbReference>
<dbReference type="EMBL" id="FNKM01000002">
    <property type="protein sequence ID" value="SDR41981.1"/>
    <property type="molecule type" value="Genomic_DNA"/>
</dbReference>
<keyword evidence="1" id="KW-1133">Transmembrane helix</keyword>
<dbReference type="PANTHER" id="PTHR34219:SF4">
    <property type="entry name" value="PEPSY DOMAIN-CONTAINING PROTEIN"/>
    <property type="match status" value="1"/>
</dbReference>
<accession>A0A1H1IW92</accession>
<dbReference type="AlphaFoldDB" id="A0A1H1IW92"/>
<reference evidence="3 5" key="2">
    <citation type="submission" date="2019-06" db="EMBL/GenBank/DDBJ databases">
        <title>Pseudomonas bimorpha sp. nov. isolated from bovine raw milk and skim milk concentrate.</title>
        <authorList>
            <person name="Hofmann K."/>
            <person name="Huptas C."/>
            <person name="Doll E."/>
            <person name="Scherer S."/>
            <person name="Wenning M."/>
        </authorList>
    </citation>
    <scope>NUCLEOTIDE SEQUENCE [LARGE SCALE GENOMIC DNA]</scope>
    <source>
        <strain evidence="3 5">DSM 17515</strain>
    </source>
</reference>
<dbReference type="Proteomes" id="UP000317267">
    <property type="component" value="Unassembled WGS sequence"/>
</dbReference>
<keyword evidence="1" id="KW-0472">Membrane</keyword>
<sequence>MKEGFRQAMAWLHTWAGLIFGWLLFAIFLTGTLAYFKDEISHWMQPEVLAHPLDDARSLSVAQDYLQKVAPTAARWFITLPDSRDPGLSVMWQDKVDPGKRGNFIQKTLDPVSGQAVEARESMGGDFFYRFHFQLQMPYPWGRWLSTIAAMVMFVALITGIITHKKIFKDFFTFRPRKGQRSWLDGHNAVGVLVLPFHLMITYSSLVIFMSMVMPAPILASYGNDSRAFFSEVFPATNNAPALGQPGKLLPLLPMYEQARAQWAGGHVGRLAVNNPSDVNASVNVFRAGSDSVVHDFGSTVAFNGTTGELLRVSGEQSLPAVIGGSFYGLHMGHFAGPVLRWLYFICGLAGTAMIGTGLVIWLGKRQLKHAKTAVMPFELRLVDVLNIASMSGLLIAIAGFFWANRLLPVSFAERSDWEVQAFFIAWGLSLLHAILRRGRQGWVEQLSFAALLFAAIPLLNALTTSQHLGASLAAGDWAMAGFDLTCLASGVFLAWAAWKMQHRKAPQPKTERARPLHLKQEAN</sequence>
<proteinExistence type="predicted"/>
<organism evidence="3 5">
    <name type="scientific">Pseudomonas grimontii</name>
    <dbReference type="NCBI Taxonomy" id="129847"/>
    <lineage>
        <taxon>Bacteria</taxon>
        <taxon>Pseudomonadati</taxon>
        <taxon>Pseudomonadota</taxon>
        <taxon>Gammaproteobacteria</taxon>
        <taxon>Pseudomonadales</taxon>
        <taxon>Pseudomonadaceae</taxon>
        <taxon>Pseudomonas</taxon>
    </lineage>
</organism>
<name>A0A1H1IW92_9PSED</name>
<feature type="transmembrane region" description="Helical" evidence="1">
    <location>
        <begin position="144"/>
        <end position="168"/>
    </location>
</feature>
<feature type="transmembrane region" description="Helical" evidence="1">
    <location>
        <begin position="478"/>
        <end position="499"/>
    </location>
</feature>
<evidence type="ECO:0000313" key="2">
    <source>
        <dbReference type="EMBL" id="SDR41981.1"/>
    </source>
</evidence>
<feature type="transmembrane region" description="Helical" evidence="1">
    <location>
        <begin position="189"/>
        <end position="214"/>
    </location>
</feature>